<dbReference type="GeneTree" id="ENSGT01030000234610"/>
<proteinExistence type="inferred from homology"/>
<evidence type="ECO:0000256" key="3">
    <source>
        <dbReference type="ARBA" id="ARBA00022448"/>
    </source>
</evidence>
<accession>A0A8C4WX95</accession>
<dbReference type="GO" id="GO:0005886">
    <property type="term" value="C:plasma membrane"/>
    <property type="evidence" value="ECO:0007669"/>
    <property type="project" value="TreeGrafter"/>
</dbReference>
<evidence type="ECO:0000256" key="6">
    <source>
        <dbReference type="ARBA" id="ARBA00023065"/>
    </source>
</evidence>
<evidence type="ECO:0000313" key="11">
    <source>
        <dbReference type="Proteomes" id="UP000694388"/>
    </source>
</evidence>
<evidence type="ECO:0000256" key="9">
    <source>
        <dbReference type="SAM" id="Phobius"/>
    </source>
</evidence>
<dbReference type="Pfam" id="PF14798">
    <property type="entry name" value="Ca_hom_mod"/>
    <property type="match status" value="1"/>
</dbReference>
<keyword evidence="7 9" id="KW-0472">Membrane</keyword>
<dbReference type="PANTHER" id="PTHR32261">
    <property type="entry name" value="CALCIUM HOMEOSTASIS MODULATOR PROTEIN"/>
    <property type="match status" value="1"/>
</dbReference>
<evidence type="ECO:0000313" key="10">
    <source>
        <dbReference type="Ensembl" id="ENSEBUP00000017513.1"/>
    </source>
</evidence>
<reference evidence="10" key="1">
    <citation type="submission" date="2025-08" db="UniProtKB">
        <authorList>
            <consortium name="Ensembl"/>
        </authorList>
    </citation>
    <scope>IDENTIFICATION</scope>
</reference>
<name>A0A8C4WX95_EPTBU</name>
<dbReference type="AlphaFoldDB" id="A0A8C4WX95"/>
<evidence type="ECO:0000256" key="1">
    <source>
        <dbReference type="ARBA" id="ARBA00004141"/>
    </source>
</evidence>
<keyword evidence="5 9" id="KW-1133">Transmembrane helix</keyword>
<dbReference type="GO" id="GO:1904669">
    <property type="term" value="P:ATP export"/>
    <property type="evidence" value="ECO:0007669"/>
    <property type="project" value="UniProtKB-ARBA"/>
</dbReference>
<sequence>MSTSVAVKRLGWGALSLCSLRLRCWRPTSTWPFRCPCSLGLNLPYSLISVAFPAIMILVLGFAMSRRTWRLATGCCYRQDLSGKRMVHVLCSLSGQALLGPFTWIVVALLDGTYYTCAAVEYYGIGSLTPQRDNTTVLAWLASMPCRNLSKISPGSVRDLQVVALRELVAHSQLMGWILVGIVGITAFAVACCRVTRSPVGFMQLEYWKEYVQAEREAFEEATKEHVQELATTNAQMFFTSSMIHPSEDNSWDAVTHLYTFSPENVYYSVLHEWAASHGKRSSGPGSICEALTFVDGRLPPRQRVDPSHIEELEALIDENTGREVGV</sequence>
<evidence type="ECO:0000256" key="7">
    <source>
        <dbReference type="ARBA" id="ARBA00023136"/>
    </source>
</evidence>
<evidence type="ECO:0000256" key="2">
    <source>
        <dbReference type="ARBA" id="ARBA00008497"/>
    </source>
</evidence>
<dbReference type="Ensembl" id="ENSEBUT00000018089.1">
    <property type="protein sequence ID" value="ENSEBUP00000017513.1"/>
    <property type="gene ID" value="ENSEBUG00000010943.1"/>
</dbReference>
<protein>
    <submittedName>
        <fullName evidence="10">Uncharacterized protein</fullName>
    </submittedName>
</protein>
<evidence type="ECO:0000256" key="8">
    <source>
        <dbReference type="ARBA" id="ARBA00023303"/>
    </source>
</evidence>
<dbReference type="GO" id="GO:0005261">
    <property type="term" value="F:monoatomic cation channel activity"/>
    <property type="evidence" value="ECO:0007669"/>
    <property type="project" value="TreeGrafter"/>
</dbReference>
<organism evidence="10 11">
    <name type="scientific">Eptatretus burgeri</name>
    <name type="common">Inshore hagfish</name>
    <dbReference type="NCBI Taxonomy" id="7764"/>
    <lineage>
        <taxon>Eukaryota</taxon>
        <taxon>Metazoa</taxon>
        <taxon>Chordata</taxon>
        <taxon>Craniata</taxon>
        <taxon>Vertebrata</taxon>
        <taxon>Cyclostomata</taxon>
        <taxon>Myxini</taxon>
        <taxon>Myxiniformes</taxon>
        <taxon>Myxinidae</taxon>
        <taxon>Eptatretinae</taxon>
        <taxon>Eptatretus</taxon>
    </lineage>
</organism>
<dbReference type="InterPro" id="IPR029569">
    <property type="entry name" value="CALHM"/>
</dbReference>
<comment type="similarity">
    <text evidence="2">Belongs to the CALHM family.</text>
</comment>
<keyword evidence="3" id="KW-0813">Transport</keyword>
<dbReference type="PANTHER" id="PTHR32261:SF1">
    <property type="entry name" value="CALCIUM HOMEOSTASIS MODULATOR PROTEIN"/>
    <property type="match status" value="1"/>
</dbReference>
<keyword evidence="11" id="KW-1185">Reference proteome</keyword>
<feature type="transmembrane region" description="Helical" evidence="9">
    <location>
        <begin position="43"/>
        <end position="65"/>
    </location>
</feature>
<comment type="subcellular location">
    <subcellularLocation>
        <location evidence="1">Membrane</location>
        <topology evidence="1">Multi-pass membrane protein</topology>
    </subcellularLocation>
</comment>
<feature type="transmembrane region" description="Helical" evidence="9">
    <location>
        <begin position="174"/>
        <end position="193"/>
    </location>
</feature>
<feature type="transmembrane region" description="Helical" evidence="9">
    <location>
        <begin position="86"/>
        <end position="110"/>
    </location>
</feature>
<evidence type="ECO:0000256" key="5">
    <source>
        <dbReference type="ARBA" id="ARBA00022989"/>
    </source>
</evidence>
<keyword evidence="6" id="KW-0406">Ion transport</keyword>
<dbReference type="Proteomes" id="UP000694388">
    <property type="component" value="Unplaced"/>
</dbReference>
<keyword evidence="8" id="KW-0407">Ion channel</keyword>
<evidence type="ECO:0000256" key="4">
    <source>
        <dbReference type="ARBA" id="ARBA00022692"/>
    </source>
</evidence>
<keyword evidence="4 9" id="KW-0812">Transmembrane</keyword>
<reference evidence="10" key="2">
    <citation type="submission" date="2025-09" db="UniProtKB">
        <authorList>
            <consortium name="Ensembl"/>
        </authorList>
    </citation>
    <scope>IDENTIFICATION</scope>
</reference>